<evidence type="ECO:0000313" key="1">
    <source>
        <dbReference type="EMBL" id="KEZ54378.1"/>
    </source>
</evidence>
<dbReference type="RefSeq" id="WP_029565683.1">
    <property type="nucleotide sequence ID" value="NZ_JNVC02000001.1"/>
</dbReference>
<dbReference type="EMBL" id="JNVC02000001">
    <property type="protein sequence ID" value="KEZ54378.1"/>
    <property type="molecule type" value="Genomic_DNA"/>
</dbReference>
<accession>A0A084H466</accession>
<dbReference type="Proteomes" id="UP000028549">
    <property type="component" value="Unassembled WGS sequence"/>
</dbReference>
<name>A0A084H466_METID</name>
<sequence length="330" mass="37743">MMKYVLLLLSLPILLSLDPLVYDSDYHASYQSPEGIMFVSYSEKWDEENLKELYKELIQNKHGKEISLLQEVRIQGGSLNGSAAKGRFSALTDTITLYHGDKQTDASSYRDTLSHEYGHHFAYHYIKSHHFPFSEWSKLRGLEDAPVRWDAFWNYSDGDHMWYPQEIMADDYVLLYGSGRKTSKNDVLSSNEPFYQMTQHENKELPNVLENKKLIAYLEKETGIKADRDRILTGPELKTIQKDKITFAASDQSQVAFKAQITYFQDGVKLASDEKLFIIASSGDETFTIPLNDAASSFEVTFEILDLQTSVGFETPPEKFHVDSLLSKGQ</sequence>
<organism evidence="1 2">
    <name type="scientific">Metabacillus indicus</name>
    <name type="common">Bacillus indicus</name>
    <dbReference type="NCBI Taxonomy" id="246786"/>
    <lineage>
        <taxon>Bacteria</taxon>
        <taxon>Bacillati</taxon>
        <taxon>Bacillota</taxon>
        <taxon>Bacilli</taxon>
        <taxon>Bacillales</taxon>
        <taxon>Bacillaceae</taxon>
        <taxon>Metabacillus</taxon>
    </lineage>
</organism>
<reference evidence="1 2" key="1">
    <citation type="journal article" date="2005" name="Int. J. Syst. Evol. Microbiol.">
        <title>Bacillus cibi sp. nov., isolated from jeotgal, a traditional Korean fermented seafood.</title>
        <authorList>
            <person name="Yoon J.H."/>
            <person name="Lee C.H."/>
            <person name="Oh T.K."/>
        </authorList>
    </citation>
    <scope>NUCLEOTIDE SEQUENCE [LARGE SCALE GENOMIC DNA]</scope>
    <source>
        <strain evidence="1 2">DSM 16189</strain>
    </source>
</reference>
<protein>
    <submittedName>
        <fullName evidence="1">Uncharacterized protein</fullName>
    </submittedName>
</protein>
<comment type="caution">
    <text evidence="1">The sequence shown here is derived from an EMBL/GenBank/DDBJ whole genome shotgun (WGS) entry which is preliminary data.</text>
</comment>
<dbReference type="STRING" id="246786.GS18_0205515"/>
<dbReference type="OrthoDB" id="2510699at2"/>
<keyword evidence="2" id="KW-1185">Reference proteome</keyword>
<dbReference type="AlphaFoldDB" id="A0A084H466"/>
<proteinExistence type="predicted"/>
<evidence type="ECO:0000313" key="2">
    <source>
        <dbReference type="Proteomes" id="UP000028549"/>
    </source>
</evidence>
<gene>
    <name evidence="1" type="ORF">GS18_0205515</name>
</gene>